<dbReference type="Gene3D" id="3.90.320.10">
    <property type="match status" value="1"/>
</dbReference>
<keyword evidence="2" id="KW-0547">Nucleotide-binding</keyword>
<evidence type="ECO:0000256" key="3">
    <source>
        <dbReference type="ARBA" id="ARBA00023204"/>
    </source>
</evidence>
<keyword evidence="6" id="KW-1185">Reference proteome</keyword>
<keyword evidence="2" id="KW-0067">ATP-binding</keyword>
<dbReference type="InterPro" id="IPR038726">
    <property type="entry name" value="PDDEXK_AddAB-type"/>
</dbReference>
<evidence type="ECO:0000313" key="6">
    <source>
        <dbReference type="Proteomes" id="UP001199469"/>
    </source>
</evidence>
<reference evidence="5 6" key="1">
    <citation type="submission" date="2021-11" db="EMBL/GenBank/DDBJ databases">
        <title>Draft genome sequence of Actinomycetospora sp. SF1 isolated from the rhizosphere soil.</title>
        <authorList>
            <person name="Duangmal K."/>
            <person name="Chantavorakit T."/>
        </authorList>
    </citation>
    <scope>NUCLEOTIDE SEQUENCE [LARGE SCALE GENOMIC DNA]</scope>
    <source>
        <strain evidence="5 6">TBRC 5722</strain>
    </source>
</reference>
<proteinExistence type="predicted"/>
<keyword evidence="1" id="KW-0227">DNA damage</keyword>
<dbReference type="RefSeq" id="WP_230734251.1">
    <property type="nucleotide sequence ID" value="NZ_JAJNDB010000002.1"/>
</dbReference>
<sequence length="283" mass="30734">MSGQLTLQDMPSPLVKVTPARLATWDDCRRRYRMTYLDRPAPPRGGAWAHATLGAVVHNALRALFELPVPRRRPDRAAALVTEHWSSEGFRDDAQAGEYRARARDWVARYADEHGAGVGEPLGVERWVAAPVGGIVAEGRVDRIDAGTDEDGGREAVVVDYKTGRWVPDEDDARSSRALALYALAAARTLRRACRRVELHHLPSGTVASAVHDDASLARHRRRAEESAVEMAAAGDALALGGDPEALFPPAPGPRCARCDMRRNCPEGRAAAPPLDPWALLAP</sequence>
<keyword evidence="3" id="KW-0234">DNA repair</keyword>
<gene>
    <name evidence="5" type="ORF">LQ327_13295</name>
</gene>
<dbReference type="Pfam" id="PF12705">
    <property type="entry name" value="PDDEXK_1"/>
    <property type="match status" value="1"/>
</dbReference>
<name>A0ABS8P7W0_9PSEU</name>
<organism evidence="5 6">
    <name type="scientific">Actinomycetospora endophytica</name>
    <dbReference type="NCBI Taxonomy" id="2291215"/>
    <lineage>
        <taxon>Bacteria</taxon>
        <taxon>Bacillati</taxon>
        <taxon>Actinomycetota</taxon>
        <taxon>Actinomycetes</taxon>
        <taxon>Pseudonocardiales</taxon>
        <taxon>Pseudonocardiaceae</taxon>
        <taxon>Actinomycetospora</taxon>
    </lineage>
</organism>
<evidence type="ECO:0000256" key="1">
    <source>
        <dbReference type="ARBA" id="ARBA00022763"/>
    </source>
</evidence>
<evidence type="ECO:0000259" key="4">
    <source>
        <dbReference type="Pfam" id="PF12705"/>
    </source>
</evidence>
<dbReference type="Proteomes" id="UP001199469">
    <property type="component" value="Unassembled WGS sequence"/>
</dbReference>
<keyword evidence="2" id="KW-0347">Helicase</keyword>
<dbReference type="EMBL" id="JAJNDB010000002">
    <property type="protein sequence ID" value="MCD2194348.1"/>
    <property type="molecule type" value="Genomic_DNA"/>
</dbReference>
<accession>A0ABS8P7W0</accession>
<keyword evidence="2" id="KW-0378">Hydrolase</keyword>
<dbReference type="InterPro" id="IPR011604">
    <property type="entry name" value="PDDEXK-like_dom_sf"/>
</dbReference>
<feature type="domain" description="PD-(D/E)XK endonuclease-like" evidence="4">
    <location>
        <begin position="17"/>
        <end position="266"/>
    </location>
</feature>
<comment type="caution">
    <text evidence="5">The sequence shown here is derived from an EMBL/GenBank/DDBJ whole genome shotgun (WGS) entry which is preliminary data.</text>
</comment>
<evidence type="ECO:0000313" key="5">
    <source>
        <dbReference type="EMBL" id="MCD2194348.1"/>
    </source>
</evidence>
<evidence type="ECO:0000256" key="2">
    <source>
        <dbReference type="ARBA" id="ARBA00022806"/>
    </source>
</evidence>
<protein>
    <submittedName>
        <fullName evidence="5">PD-(D/E)XK nuclease family protein</fullName>
    </submittedName>
</protein>